<protein>
    <submittedName>
        <fullName evidence="3">Uncharacterized protein</fullName>
    </submittedName>
</protein>
<evidence type="ECO:0000313" key="3">
    <source>
        <dbReference type="EMBL" id="MDR7194618.1"/>
    </source>
</evidence>
<dbReference type="Proteomes" id="UP001256588">
    <property type="component" value="Unassembled WGS sequence"/>
</dbReference>
<feature type="chain" id="PRO_5047022158" evidence="2">
    <location>
        <begin position="21"/>
        <end position="147"/>
    </location>
</feature>
<keyword evidence="4" id="KW-1185">Reference proteome</keyword>
<dbReference type="RefSeq" id="WP_310238168.1">
    <property type="nucleotide sequence ID" value="NZ_JAVDWO010000017.1"/>
</dbReference>
<accession>A0ABU1Y0X8</accession>
<keyword evidence="1" id="KW-0812">Transmembrane</keyword>
<evidence type="ECO:0000256" key="2">
    <source>
        <dbReference type="SAM" id="SignalP"/>
    </source>
</evidence>
<feature type="transmembrane region" description="Helical" evidence="1">
    <location>
        <begin position="115"/>
        <end position="138"/>
    </location>
</feature>
<gene>
    <name evidence="3" type="ORF">J2W68_003366</name>
</gene>
<reference evidence="3 4" key="1">
    <citation type="submission" date="2023-07" db="EMBL/GenBank/DDBJ databases">
        <title>Sorghum-associated microbial communities from plants grown in Nebraska, USA.</title>
        <authorList>
            <person name="Schachtman D."/>
        </authorList>
    </citation>
    <scope>NUCLEOTIDE SEQUENCE [LARGE SCALE GENOMIC DNA]</scope>
    <source>
        <strain evidence="3 4">4099</strain>
    </source>
</reference>
<feature type="transmembrane region" description="Helical" evidence="1">
    <location>
        <begin position="51"/>
        <end position="71"/>
    </location>
</feature>
<keyword evidence="2" id="KW-0732">Signal</keyword>
<organism evidence="3 4">
    <name type="scientific">Luteimonas terrae</name>
    <dbReference type="NCBI Taxonomy" id="1530191"/>
    <lineage>
        <taxon>Bacteria</taxon>
        <taxon>Pseudomonadati</taxon>
        <taxon>Pseudomonadota</taxon>
        <taxon>Gammaproteobacteria</taxon>
        <taxon>Lysobacterales</taxon>
        <taxon>Lysobacteraceae</taxon>
        <taxon>Luteimonas</taxon>
    </lineage>
</organism>
<evidence type="ECO:0000313" key="4">
    <source>
        <dbReference type="Proteomes" id="UP001256588"/>
    </source>
</evidence>
<sequence length="147" mass="15803">MSIRTTRIAVSRTYRGSALAATAAAVATAVQVMWSSPVALSAAEWRTSPLAYVSLLSLIAWVSTLALLALLPRRLGPGVQAGWVALTMAGYWLLLNYVDFVLRVAAWSTFERSSILLHVLRASALPVAVCAAALVALLPRLLTRSRR</sequence>
<feature type="signal peptide" evidence="2">
    <location>
        <begin position="1"/>
        <end position="20"/>
    </location>
</feature>
<name>A0ABU1Y0X8_9GAMM</name>
<feature type="transmembrane region" description="Helical" evidence="1">
    <location>
        <begin position="78"/>
        <end position="95"/>
    </location>
</feature>
<proteinExistence type="predicted"/>
<evidence type="ECO:0000256" key="1">
    <source>
        <dbReference type="SAM" id="Phobius"/>
    </source>
</evidence>
<comment type="caution">
    <text evidence="3">The sequence shown here is derived from an EMBL/GenBank/DDBJ whole genome shotgun (WGS) entry which is preliminary data.</text>
</comment>
<dbReference type="EMBL" id="JAVDWO010000017">
    <property type="protein sequence ID" value="MDR7194618.1"/>
    <property type="molecule type" value="Genomic_DNA"/>
</dbReference>
<keyword evidence="1" id="KW-1133">Transmembrane helix</keyword>
<keyword evidence="1" id="KW-0472">Membrane</keyword>